<keyword evidence="3 8" id="KW-0479">Metal-binding</keyword>
<gene>
    <name evidence="10" type="ordered locus">Sulac_2894</name>
</gene>
<sequence length="378" mass="41027">MINHGMVLEALRHVTDPELHYDIVTLNMVRNIRIEGDRVAIDVALTVAGCPLHQKIEQDIRNQVGQLPDVKDIAVTLDVMTEEERRTAFSRAFQQAQAKHPEAAAPQNAGPKIQPPGLEIPWSPMLSEDHPTVIIGIASGKGGVGKSTVTANLAVALTRLGKRVGVMDMDIYGFSQGRLFGADGPARANQEQKVIPMHAHQVHLVTMSMFVPKNQAVVWRGPMLGKMMQQFFTDVAWPELDYLLIDLPPGTGDVALDVAQRIPKARLVLVTTPQQVATEVAYRAADVAQRAHQRIIGVIENMSFVPLAHGERLEVFGHGGGQELAQTLDVPLLGQIPLEPVVREGSDQGTPVVLSAPESLAAETFLQIAQKMQAAASL</sequence>
<keyword evidence="6 8" id="KW-0408">Iron</keyword>
<keyword evidence="7 8" id="KW-0411">Iron-sulfur</keyword>
<dbReference type="PROSITE" id="PS01215">
    <property type="entry name" value="MRP"/>
    <property type="match status" value="1"/>
</dbReference>
<accession>G8TZ85</accession>
<evidence type="ECO:0000256" key="4">
    <source>
        <dbReference type="ARBA" id="ARBA00022741"/>
    </source>
</evidence>
<comment type="function">
    <text evidence="8">Binds and transfers iron-sulfur (Fe-S) clusters to target apoproteins. Can hydrolyze ATP.</text>
</comment>
<dbReference type="EMBL" id="CP003179">
    <property type="protein sequence ID" value="AEW06355.1"/>
    <property type="molecule type" value="Genomic_DNA"/>
</dbReference>
<evidence type="ECO:0000256" key="5">
    <source>
        <dbReference type="ARBA" id="ARBA00022840"/>
    </source>
</evidence>
<reference evidence="10 11" key="2">
    <citation type="journal article" date="2012" name="Stand. Genomic Sci.">
        <title>Complete genome sequence of the moderately thermophilic mineral-sulfide-oxidizing firmicute Sulfobacillus acidophilus type strain (NAL(T)).</title>
        <authorList>
            <person name="Anderson I."/>
            <person name="Chertkov O."/>
            <person name="Chen A."/>
            <person name="Saunders E."/>
            <person name="Lapidus A."/>
            <person name="Nolan M."/>
            <person name="Lucas S."/>
            <person name="Hammon N."/>
            <person name="Deshpande S."/>
            <person name="Cheng J.F."/>
            <person name="Han C."/>
            <person name="Tapia R."/>
            <person name="Goodwin L.A."/>
            <person name="Pitluck S."/>
            <person name="Liolios K."/>
            <person name="Pagani I."/>
            <person name="Ivanova N."/>
            <person name="Mikhailova N."/>
            <person name="Pati A."/>
            <person name="Palaniappan K."/>
            <person name="Land M."/>
            <person name="Pan C."/>
            <person name="Rohde M."/>
            <person name="Pukall R."/>
            <person name="Goker M."/>
            <person name="Detter J.C."/>
            <person name="Woyke T."/>
            <person name="Bristow J."/>
            <person name="Eisen J.A."/>
            <person name="Markowitz V."/>
            <person name="Hugenholtz P."/>
            <person name="Kyrpides N.C."/>
            <person name="Klenk H.P."/>
            <person name="Mavromatis K."/>
        </authorList>
    </citation>
    <scope>NUCLEOTIDE SEQUENCE [LARGE SCALE GENOMIC DNA]</scope>
    <source>
        <strain evidence="11">ATCC 700253 / DSM 10332 / NAL</strain>
    </source>
</reference>
<feature type="binding site" evidence="8">
    <location>
        <begin position="140"/>
        <end position="147"/>
    </location>
    <ligand>
        <name>ATP</name>
        <dbReference type="ChEBI" id="CHEBI:30616"/>
    </ligand>
</feature>
<dbReference type="Gene3D" id="3.30.300.130">
    <property type="entry name" value="Fe-S cluster assembly (FSCA)"/>
    <property type="match status" value="1"/>
</dbReference>
<dbReference type="KEGG" id="sap:Sulac_2894"/>
<comment type="subunit">
    <text evidence="8">Homodimer.</text>
</comment>
<evidence type="ECO:0000313" key="10">
    <source>
        <dbReference type="EMBL" id="AEW06355.1"/>
    </source>
</evidence>
<proteinExistence type="inferred from homology"/>
<dbReference type="InterPro" id="IPR033756">
    <property type="entry name" value="YlxH/NBP35"/>
</dbReference>
<dbReference type="InterPro" id="IPR044304">
    <property type="entry name" value="NUBPL-like"/>
</dbReference>
<dbReference type="PANTHER" id="PTHR42961">
    <property type="entry name" value="IRON-SULFUR PROTEIN NUBPL"/>
    <property type="match status" value="1"/>
</dbReference>
<dbReference type="GO" id="GO:0016887">
    <property type="term" value="F:ATP hydrolysis activity"/>
    <property type="evidence" value="ECO:0007669"/>
    <property type="project" value="UniProtKB-UniRule"/>
</dbReference>
<dbReference type="InterPro" id="IPR002744">
    <property type="entry name" value="MIP18-like"/>
</dbReference>
<dbReference type="HAMAP" id="MF_02040">
    <property type="entry name" value="Mrp_NBP35"/>
    <property type="match status" value="1"/>
</dbReference>
<evidence type="ECO:0000256" key="6">
    <source>
        <dbReference type="ARBA" id="ARBA00023004"/>
    </source>
</evidence>
<feature type="domain" description="MIP18 family-like" evidence="9">
    <location>
        <begin position="7"/>
        <end position="75"/>
    </location>
</feature>
<evidence type="ECO:0000256" key="7">
    <source>
        <dbReference type="ARBA" id="ARBA00023014"/>
    </source>
</evidence>
<dbReference type="Pfam" id="PF01883">
    <property type="entry name" value="FeS_assembly_P"/>
    <property type="match status" value="1"/>
</dbReference>
<dbReference type="PATRIC" id="fig|679936.5.peg.2988"/>
<dbReference type="STRING" id="679936.Sulac_2894"/>
<keyword evidence="5 8" id="KW-0067">ATP-binding</keyword>
<dbReference type="Pfam" id="PF10609">
    <property type="entry name" value="ParA"/>
    <property type="match status" value="1"/>
</dbReference>
<comment type="similarity">
    <text evidence="2">In the C-terminal section; belongs to the Mrp/NBP35 ATP-binding proteins family.</text>
</comment>
<comment type="similarity">
    <text evidence="1">In the N-terminal section; belongs to the MIP18 family.</text>
</comment>
<dbReference type="GO" id="GO:0005524">
    <property type="term" value="F:ATP binding"/>
    <property type="evidence" value="ECO:0007669"/>
    <property type="project" value="UniProtKB-UniRule"/>
</dbReference>
<evidence type="ECO:0000256" key="1">
    <source>
        <dbReference type="ARBA" id="ARBA00007352"/>
    </source>
</evidence>
<evidence type="ECO:0000256" key="2">
    <source>
        <dbReference type="ARBA" id="ARBA00008205"/>
    </source>
</evidence>
<evidence type="ECO:0000256" key="8">
    <source>
        <dbReference type="HAMAP-Rule" id="MF_02040"/>
    </source>
</evidence>
<dbReference type="AlphaFoldDB" id="G8TZ85"/>
<dbReference type="InterPro" id="IPR019591">
    <property type="entry name" value="Mrp/NBP35_ATP-bd"/>
</dbReference>
<evidence type="ECO:0000313" key="11">
    <source>
        <dbReference type="Proteomes" id="UP000005439"/>
    </source>
</evidence>
<dbReference type="HOGENOM" id="CLU_024839_0_0_9"/>
<dbReference type="Gene3D" id="3.40.50.300">
    <property type="entry name" value="P-loop containing nucleotide triphosphate hydrolases"/>
    <property type="match status" value="1"/>
</dbReference>
<evidence type="ECO:0000256" key="3">
    <source>
        <dbReference type="ARBA" id="ARBA00022723"/>
    </source>
</evidence>
<dbReference type="Proteomes" id="UP000005439">
    <property type="component" value="Chromosome"/>
</dbReference>
<organism evidence="10 11">
    <name type="scientific">Sulfobacillus acidophilus (strain ATCC 700253 / DSM 10332 / NAL)</name>
    <dbReference type="NCBI Taxonomy" id="679936"/>
    <lineage>
        <taxon>Bacteria</taxon>
        <taxon>Bacillati</taxon>
        <taxon>Bacillota</taxon>
        <taxon>Clostridia</taxon>
        <taxon>Eubacteriales</taxon>
        <taxon>Clostridiales Family XVII. Incertae Sedis</taxon>
        <taxon>Sulfobacillus</taxon>
    </lineage>
</organism>
<keyword evidence="8" id="KW-0378">Hydrolase</keyword>
<evidence type="ECO:0000259" key="9">
    <source>
        <dbReference type="Pfam" id="PF01883"/>
    </source>
</evidence>
<dbReference type="FunFam" id="3.40.50.300:FF:001119">
    <property type="entry name" value="Iron-sulfur cluster carrier protein"/>
    <property type="match status" value="1"/>
</dbReference>
<dbReference type="InterPro" id="IPR000808">
    <property type="entry name" value="Mrp-like_CS"/>
</dbReference>
<protein>
    <recommendedName>
        <fullName evidence="8">Iron-sulfur cluster carrier protein</fullName>
    </recommendedName>
</protein>
<dbReference type="GO" id="GO:0051539">
    <property type="term" value="F:4 iron, 4 sulfur cluster binding"/>
    <property type="evidence" value="ECO:0007669"/>
    <property type="project" value="TreeGrafter"/>
</dbReference>
<comment type="similarity">
    <text evidence="8">Belongs to the Mrp/NBP35 ATP-binding proteins family.</text>
</comment>
<reference evidence="11" key="1">
    <citation type="submission" date="2011-12" db="EMBL/GenBank/DDBJ databases">
        <title>The complete genome of chromosome of Sulfobacillus acidophilus DSM 10332.</title>
        <authorList>
            <person name="Lucas S."/>
            <person name="Han J."/>
            <person name="Lapidus A."/>
            <person name="Bruce D."/>
            <person name="Goodwin L."/>
            <person name="Pitluck S."/>
            <person name="Peters L."/>
            <person name="Kyrpides N."/>
            <person name="Mavromatis K."/>
            <person name="Ivanova N."/>
            <person name="Mikhailova N."/>
            <person name="Chertkov O."/>
            <person name="Saunders E."/>
            <person name="Detter J.C."/>
            <person name="Tapia R."/>
            <person name="Han C."/>
            <person name="Land M."/>
            <person name="Hauser L."/>
            <person name="Markowitz V."/>
            <person name="Cheng J.-F."/>
            <person name="Hugenholtz P."/>
            <person name="Woyke T."/>
            <person name="Wu D."/>
            <person name="Pukall R."/>
            <person name="Gehrich-Schroeter G."/>
            <person name="Schneider S."/>
            <person name="Klenk H.-P."/>
            <person name="Eisen J.A."/>
        </authorList>
    </citation>
    <scope>NUCLEOTIDE SEQUENCE [LARGE SCALE GENOMIC DNA]</scope>
    <source>
        <strain evidence="11">ATCC 700253 / DSM 10332 / NAL</strain>
    </source>
</reference>
<dbReference type="GO" id="GO:0016226">
    <property type="term" value="P:iron-sulfur cluster assembly"/>
    <property type="evidence" value="ECO:0007669"/>
    <property type="project" value="InterPro"/>
</dbReference>
<dbReference type="GO" id="GO:0140663">
    <property type="term" value="F:ATP-dependent FeS chaperone activity"/>
    <property type="evidence" value="ECO:0007669"/>
    <property type="project" value="InterPro"/>
</dbReference>
<dbReference type="SUPFAM" id="SSF117916">
    <property type="entry name" value="Fe-S cluster assembly (FSCA) domain-like"/>
    <property type="match status" value="1"/>
</dbReference>
<dbReference type="GO" id="GO:0046872">
    <property type="term" value="F:metal ion binding"/>
    <property type="evidence" value="ECO:0007669"/>
    <property type="project" value="UniProtKB-KW"/>
</dbReference>
<keyword evidence="11" id="KW-1185">Reference proteome</keyword>
<dbReference type="PANTHER" id="PTHR42961:SF2">
    <property type="entry name" value="IRON-SULFUR PROTEIN NUBPL"/>
    <property type="match status" value="1"/>
</dbReference>
<dbReference type="SUPFAM" id="SSF52540">
    <property type="entry name" value="P-loop containing nucleoside triphosphate hydrolases"/>
    <property type="match status" value="1"/>
</dbReference>
<name>G8TZ85_SULAD</name>
<dbReference type="CDD" id="cd02037">
    <property type="entry name" value="Mrp_NBP35"/>
    <property type="match status" value="1"/>
</dbReference>
<dbReference type="InterPro" id="IPR027417">
    <property type="entry name" value="P-loop_NTPase"/>
</dbReference>
<dbReference type="InterPro" id="IPR034904">
    <property type="entry name" value="FSCA_dom_sf"/>
</dbReference>
<keyword evidence="4 8" id="KW-0547">Nucleotide-binding</keyword>